<reference evidence="1 2" key="1">
    <citation type="submission" date="2016-01" db="EMBL/GenBank/DDBJ databases">
        <title>Complete genome sequence of a soil Actinobacterium, Isoptericola dokdonensis DS-3.</title>
        <authorList>
            <person name="Kwon S.-K."/>
            <person name="Kim J.F."/>
        </authorList>
    </citation>
    <scope>NUCLEOTIDE SEQUENCE [LARGE SCALE GENOMIC DNA]</scope>
    <source>
        <strain evidence="1 2">DS-3</strain>
    </source>
</reference>
<dbReference type="STRING" id="1300344.I598_3331"/>
<organism evidence="1 2">
    <name type="scientific">Isoptericola dokdonensis DS-3</name>
    <dbReference type="NCBI Taxonomy" id="1300344"/>
    <lineage>
        <taxon>Bacteria</taxon>
        <taxon>Bacillati</taxon>
        <taxon>Actinomycetota</taxon>
        <taxon>Actinomycetes</taxon>
        <taxon>Micrococcales</taxon>
        <taxon>Promicromonosporaceae</taxon>
        <taxon>Isoptericola</taxon>
    </lineage>
</organism>
<keyword evidence="2" id="KW-1185">Reference proteome</keyword>
<evidence type="ECO:0000313" key="1">
    <source>
        <dbReference type="EMBL" id="ANC32840.1"/>
    </source>
</evidence>
<gene>
    <name evidence="1" type="ORF">I598_3331</name>
</gene>
<dbReference type="AlphaFoldDB" id="A0A168G0F1"/>
<protein>
    <recommendedName>
        <fullName evidence="3">Sulfotransferase family protein</fullName>
    </recommendedName>
</protein>
<dbReference type="RefSeq" id="WP_068204263.1">
    <property type="nucleotide sequence ID" value="NZ_CP014209.1"/>
</dbReference>
<evidence type="ECO:0000313" key="2">
    <source>
        <dbReference type="Proteomes" id="UP000076794"/>
    </source>
</evidence>
<name>A0A168G0F1_9MICO</name>
<accession>A0A168G0F1</accession>
<evidence type="ECO:0008006" key="3">
    <source>
        <dbReference type="Google" id="ProtNLM"/>
    </source>
</evidence>
<sequence length="320" mass="35362">MSSRPTAPRRLAARTARALGMPLPDRRERRVVLHLGSQKTGTTAVQAWCREHAAELSGAGLAALTSQPEVREALGGWYETSRDGADERLAAYLEAPWHDLRLRGLFYSCESNVGAAFQPGSAELYPRFGPNVDAVARATAHADRHVQFTVRSYGPFLESAYQQQLKHGHHSSFEALADRVAGSLSWRPVVERLVDTFGAENVTVYDYDRSRATDTPLVRQILLDAVGRLGVPDLAVQVDADHRPNTRYTQRMADLALATLPLLDDRAEREALHRFTVATLGRRPAADDAPARFLADDAAAELGERYTADIAWLAERVEVR</sequence>
<dbReference type="OrthoDB" id="5144031at2"/>
<dbReference type="PATRIC" id="fig|1300344.3.peg.3352"/>
<dbReference type="KEGG" id="ido:I598_3331"/>
<dbReference type="EMBL" id="CP014209">
    <property type="protein sequence ID" value="ANC32840.1"/>
    <property type="molecule type" value="Genomic_DNA"/>
</dbReference>
<dbReference type="Proteomes" id="UP000076794">
    <property type="component" value="Chromosome"/>
</dbReference>
<dbReference type="SUPFAM" id="SSF52540">
    <property type="entry name" value="P-loop containing nucleoside triphosphate hydrolases"/>
    <property type="match status" value="1"/>
</dbReference>
<proteinExistence type="predicted"/>
<dbReference type="InterPro" id="IPR027417">
    <property type="entry name" value="P-loop_NTPase"/>
</dbReference>